<dbReference type="AlphaFoldDB" id="A0A6J4JLV6"/>
<gene>
    <name evidence="1" type="ORF">AVDCRST_MAG93-3248</name>
</gene>
<name>A0A6J4JLV6_9CHLR</name>
<protein>
    <submittedName>
        <fullName evidence="1">Uncharacterized protein</fullName>
    </submittedName>
</protein>
<dbReference type="EMBL" id="CADCTR010001110">
    <property type="protein sequence ID" value="CAA9281876.1"/>
    <property type="molecule type" value="Genomic_DNA"/>
</dbReference>
<reference evidence="1" key="1">
    <citation type="submission" date="2020-02" db="EMBL/GenBank/DDBJ databases">
        <authorList>
            <person name="Meier V. D."/>
        </authorList>
    </citation>
    <scope>NUCLEOTIDE SEQUENCE</scope>
    <source>
        <strain evidence="1">AVDCRST_MAG93</strain>
    </source>
</reference>
<accession>A0A6J4JLV6</accession>
<proteinExistence type="predicted"/>
<sequence length="42" mass="4696">MVIANPRNRSRTCTVCAYCNKSNRKSQGLFVVGRVDMPPLLV</sequence>
<organism evidence="1">
    <name type="scientific">uncultured Chloroflexia bacterium</name>
    <dbReference type="NCBI Taxonomy" id="1672391"/>
    <lineage>
        <taxon>Bacteria</taxon>
        <taxon>Bacillati</taxon>
        <taxon>Chloroflexota</taxon>
        <taxon>Chloroflexia</taxon>
        <taxon>environmental samples</taxon>
    </lineage>
</organism>
<evidence type="ECO:0000313" key="1">
    <source>
        <dbReference type="EMBL" id="CAA9281876.1"/>
    </source>
</evidence>